<sequence>MKDWVVGKVVNLKHWNEYLFTLIINASIKHFIAGQFTKLGMIIDGKRVFRAYSYVNSPDDSNLEFYLINVKNGKLSSCLHSLKIGEEIMVRERASGFFVLDSIPDCKNLWMLATGTAIGPYLSILRHSIGLNRFQNIVLVHAVRFFKDLSYLSNMFFLQKKLNNLKIQTIVSREKCSGSLMGRIPNLILEGTLESKVNISLNSQDSHVMLCGNPYMIQSTRVLLENTRGMKRNLKNSPGNITTEQYW</sequence>
<evidence type="ECO:0000256" key="5">
    <source>
        <dbReference type="ARBA" id="ARBA00020327"/>
    </source>
</evidence>
<evidence type="ECO:0000256" key="15">
    <source>
        <dbReference type="ARBA" id="ARBA00047776"/>
    </source>
</evidence>
<name>A0A0H5C5A9_9ENTR</name>
<comment type="catalytic activity">
    <reaction evidence="15">
        <text>2 reduced [2Fe-2S]-[ferredoxin] + NADP(+) + H(+) = 2 oxidized [2Fe-2S]-[ferredoxin] + NADPH</text>
        <dbReference type="Rhea" id="RHEA:20125"/>
        <dbReference type="Rhea" id="RHEA-COMP:10000"/>
        <dbReference type="Rhea" id="RHEA-COMP:10001"/>
        <dbReference type="ChEBI" id="CHEBI:15378"/>
        <dbReference type="ChEBI" id="CHEBI:33737"/>
        <dbReference type="ChEBI" id="CHEBI:33738"/>
        <dbReference type="ChEBI" id="CHEBI:57783"/>
        <dbReference type="ChEBI" id="CHEBI:58349"/>
        <dbReference type="EC" id="1.18.1.2"/>
    </reaction>
</comment>
<dbReference type="SUPFAM" id="SSF52343">
    <property type="entry name" value="Ferredoxin reductase-like, C-terminal NADP-linked domain"/>
    <property type="match status" value="1"/>
</dbReference>
<evidence type="ECO:0000256" key="3">
    <source>
        <dbReference type="ARBA" id="ARBA00012872"/>
    </source>
</evidence>
<dbReference type="Gene3D" id="2.40.30.10">
    <property type="entry name" value="Translation factors"/>
    <property type="match status" value="1"/>
</dbReference>
<dbReference type="InterPro" id="IPR033892">
    <property type="entry name" value="FNR_bac"/>
</dbReference>
<dbReference type="GO" id="GO:0004324">
    <property type="term" value="F:ferredoxin-NADP+ reductase activity"/>
    <property type="evidence" value="ECO:0007669"/>
    <property type="project" value="UniProtKB-EC"/>
</dbReference>
<protein>
    <recommendedName>
        <fullName evidence="5">Flavodoxin/ferredoxin--NADP reductase</fullName>
        <ecNumber evidence="4">1.18.1.2</ecNumber>
        <ecNumber evidence="3">1.19.1.1</ecNumber>
    </recommendedName>
    <alternativeName>
        <fullName evidence="13">Ferredoxin (flavodoxin):NADP(+) oxidoreductase</fullName>
    </alternativeName>
    <alternativeName>
        <fullName evidence="11">Ferredoxin--NADP reductase</fullName>
    </alternativeName>
    <alternativeName>
        <fullName evidence="12">Flavodoxin--NADP reductase</fullName>
    </alternativeName>
</protein>
<keyword evidence="7" id="KW-0547">Nucleotide-binding</keyword>
<dbReference type="InterPro" id="IPR017938">
    <property type="entry name" value="Riboflavin_synthase-like_b-brl"/>
</dbReference>
<dbReference type="InterPro" id="IPR008333">
    <property type="entry name" value="Cbr1-like_FAD-bd_dom"/>
</dbReference>
<dbReference type="Pfam" id="PF00970">
    <property type="entry name" value="FAD_binding_6"/>
    <property type="match status" value="1"/>
</dbReference>
<evidence type="ECO:0000256" key="6">
    <source>
        <dbReference type="ARBA" id="ARBA00022630"/>
    </source>
</evidence>
<dbReference type="RefSeq" id="WP_281264066.1">
    <property type="nucleotide sequence ID" value="NZ_LN774881.1"/>
</dbReference>
<evidence type="ECO:0000256" key="14">
    <source>
        <dbReference type="ARBA" id="ARBA00047271"/>
    </source>
</evidence>
<dbReference type="InterPro" id="IPR001433">
    <property type="entry name" value="OxRdtase_FAD/NAD-bd"/>
</dbReference>
<evidence type="ECO:0000256" key="8">
    <source>
        <dbReference type="ARBA" id="ARBA00022827"/>
    </source>
</evidence>
<evidence type="ECO:0000256" key="7">
    <source>
        <dbReference type="ARBA" id="ARBA00022741"/>
    </source>
</evidence>
<reference evidence="18" key="1">
    <citation type="submission" date="2015-01" db="EMBL/GenBank/DDBJ databases">
        <authorList>
            <person name="Manzano-Marin A."/>
            <person name="Manzano-Marin A."/>
        </authorList>
    </citation>
    <scope>NUCLEOTIDE SEQUENCE [LARGE SCALE GENOMIC DNA]</scope>
    <source>
        <strain evidence="18">obscurior</strain>
    </source>
</reference>
<dbReference type="PANTHER" id="PTHR47878:SF1">
    <property type="entry name" value="FLAVODOXIN_FERREDOXIN--NADP REDUCTASE"/>
    <property type="match status" value="1"/>
</dbReference>
<dbReference type="PROSITE" id="PS51384">
    <property type="entry name" value="FAD_FR"/>
    <property type="match status" value="1"/>
</dbReference>
<dbReference type="EMBL" id="LN774881">
    <property type="protein sequence ID" value="CEN32121.1"/>
    <property type="molecule type" value="Genomic_DNA"/>
</dbReference>
<dbReference type="GO" id="GO:0042167">
    <property type="term" value="P:heme catabolic process"/>
    <property type="evidence" value="ECO:0007669"/>
    <property type="project" value="TreeGrafter"/>
</dbReference>
<dbReference type="GO" id="GO:0034599">
    <property type="term" value="P:cellular response to oxidative stress"/>
    <property type="evidence" value="ECO:0007669"/>
    <property type="project" value="TreeGrafter"/>
</dbReference>
<evidence type="ECO:0000256" key="12">
    <source>
        <dbReference type="ARBA" id="ARBA00030000"/>
    </source>
</evidence>
<evidence type="ECO:0000256" key="10">
    <source>
        <dbReference type="ARBA" id="ARBA00023002"/>
    </source>
</evidence>
<evidence type="ECO:0000259" key="16">
    <source>
        <dbReference type="PROSITE" id="PS51384"/>
    </source>
</evidence>
<evidence type="ECO:0000256" key="9">
    <source>
        <dbReference type="ARBA" id="ARBA00022857"/>
    </source>
</evidence>
<comment type="catalytic activity">
    <reaction evidence="14">
        <text>reduced [flavodoxin] + NADP(+) = oxidized [flavodoxin] + NADPH + 2 H(+)</text>
        <dbReference type="Rhea" id="RHEA:50756"/>
        <dbReference type="Rhea" id="RHEA-COMP:10622"/>
        <dbReference type="Rhea" id="RHEA-COMP:10623"/>
        <dbReference type="ChEBI" id="CHEBI:15378"/>
        <dbReference type="ChEBI" id="CHEBI:57618"/>
        <dbReference type="ChEBI" id="CHEBI:57783"/>
        <dbReference type="ChEBI" id="CHEBI:58210"/>
        <dbReference type="ChEBI" id="CHEBI:58349"/>
        <dbReference type="EC" id="1.19.1.1"/>
    </reaction>
</comment>
<dbReference type="EC" id="1.19.1.1" evidence="3"/>
<evidence type="ECO:0000313" key="18">
    <source>
        <dbReference type="Proteomes" id="UP000242753"/>
    </source>
</evidence>
<evidence type="ECO:0000256" key="11">
    <source>
        <dbReference type="ARBA" id="ARBA00029856"/>
    </source>
</evidence>
<proteinExistence type="inferred from homology"/>
<dbReference type="GO" id="GO:0000166">
    <property type="term" value="F:nucleotide binding"/>
    <property type="evidence" value="ECO:0007669"/>
    <property type="project" value="UniProtKB-KW"/>
</dbReference>
<accession>A0A0H5C5A9</accession>
<organism evidence="17 18">
    <name type="scientific">Candidatus Westeberhardia cardiocondylae</name>
    <dbReference type="NCBI Taxonomy" id="1594731"/>
    <lineage>
        <taxon>Bacteria</taxon>
        <taxon>Pseudomonadati</taxon>
        <taxon>Pseudomonadota</taxon>
        <taxon>Gammaproteobacteria</taxon>
        <taxon>Enterobacterales</taxon>
        <taxon>Enterobacteriaceae</taxon>
        <taxon>ant endosymbionts</taxon>
        <taxon>Candidatus Westeberhardia</taxon>
    </lineage>
</organism>
<keyword evidence="10" id="KW-0560">Oxidoreductase</keyword>
<dbReference type="Pfam" id="PF00175">
    <property type="entry name" value="NAD_binding_1"/>
    <property type="match status" value="1"/>
</dbReference>
<dbReference type="InterPro" id="IPR051930">
    <property type="entry name" value="FNR_type-1"/>
</dbReference>
<keyword evidence="18" id="KW-1185">Reference proteome</keyword>
<dbReference type="SUPFAM" id="SSF63380">
    <property type="entry name" value="Riboflavin synthase domain-like"/>
    <property type="match status" value="1"/>
</dbReference>
<evidence type="ECO:0000256" key="2">
    <source>
        <dbReference type="ARBA" id="ARBA00008312"/>
    </source>
</evidence>
<dbReference type="KEGG" id="wca:WEOB_168"/>
<dbReference type="EC" id="1.18.1.2" evidence="4"/>
<dbReference type="InterPro" id="IPR039261">
    <property type="entry name" value="FNR_nucleotide-bd"/>
</dbReference>
<comment type="similarity">
    <text evidence="2">Belongs to the ferredoxin--NADP reductase type 1 family.</text>
</comment>
<keyword evidence="6" id="KW-0285">Flavoprotein</keyword>
<dbReference type="Gene3D" id="3.40.50.80">
    <property type="entry name" value="Nucleotide-binding domain of ferredoxin-NADP reductase (FNR) module"/>
    <property type="match status" value="1"/>
</dbReference>
<dbReference type="PATRIC" id="fig|1594731.3.peg.157"/>
<dbReference type="Proteomes" id="UP000242753">
    <property type="component" value="Chromosome I"/>
</dbReference>
<dbReference type="InterPro" id="IPR017927">
    <property type="entry name" value="FAD-bd_FR_type"/>
</dbReference>
<evidence type="ECO:0000313" key="17">
    <source>
        <dbReference type="EMBL" id="CEN32121.1"/>
    </source>
</evidence>
<dbReference type="PANTHER" id="PTHR47878">
    <property type="entry name" value="OXIDOREDUCTASE FAD/NAD(P)-BINDING DOMAIN PROTEIN"/>
    <property type="match status" value="1"/>
</dbReference>
<dbReference type="STRING" id="1594731.WEOB_168"/>
<evidence type="ECO:0000256" key="1">
    <source>
        <dbReference type="ARBA" id="ARBA00001974"/>
    </source>
</evidence>
<dbReference type="CDD" id="cd06195">
    <property type="entry name" value="FNR1"/>
    <property type="match status" value="1"/>
</dbReference>
<dbReference type="AlphaFoldDB" id="A0A0H5C5A9"/>
<evidence type="ECO:0000256" key="4">
    <source>
        <dbReference type="ARBA" id="ARBA00013223"/>
    </source>
</evidence>
<evidence type="ECO:0000256" key="13">
    <source>
        <dbReference type="ARBA" id="ARBA00030173"/>
    </source>
</evidence>
<keyword evidence="8" id="KW-0274">FAD</keyword>
<comment type="cofactor">
    <cofactor evidence="1">
        <name>FAD</name>
        <dbReference type="ChEBI" id="CHEBI:57692"/>
    </cofactor>
</comment>
<feature type="domain" description="FAD-binding FR-type" evidence="16">
    <location>
        <begin position="2"/>
        <end position="101"/>
    </location>
</feature>
<keyword evidence="9" id="KW-0521">NADP</keyword>
<gene>
    <name evidence="17" type="primary">fpr</name>
    <name evidence="17" type="ORF">WEOB_168</name>
</gene>